<reference evidence="7" key="1">
    <citation type="journal article" date="2019" name="Int. J. Syst. Evol. Microbiol.">
        <title>The Global Catalogue of Microorganisms (GCM) 10K type strain sequencing project: providing services to taxonomists for standard genome sequencing and annotation.</title>
        <authorList>
            <consortium name="The Broad Institute Genomics Platform"/>
            <consortium name="The Broad Institute Genome Sequencing Center for Infectious Disease"/>
            <person name="Wu L."/>
            <person name="Ma J."/>
        </authorList>
    </citation>
    <scope>NUCLEOTIDE SEQUENCE [LARGE SCALE GENOMIC DNA]</scope>
    <source>
        <strain evidence="7">JCM 16001</strain>
    </source>
</reference>
<feature type="domain" description="S1 motif" evidence="5">
    <location>
        <begin position="98"/>
        <end position="158"/>
    </location>
</feature>
<keyword evidence="7" id="KW-1185">Reference proteome</keyword>
<evidence type="ECO:0000256" key="1">
    <source>
        <dbReference type="ARBA" id="ARBA00006767"/>
    </source>
</evidence>
<dbReference type="PANTHER" id="PTHR10724:SF7">
    <property type="entry name" value="SMALL RIBOSOMAL SUBUNIT PROTEIN BS1C"/>
    <property type="match status" value="1"/>
</dbReference>
<evidence type="ECO:0000256" key="4">
    <source>
        <dbReference type="SAM" id="Phobius"/>
    </source>
</evidence>
<dbReference type="Pfam" id="PF00575">
    <property type="entry name" value="S1"/>
    <property type="match status" value="1"/>
</dbReference>
<dbReference type="InterPro" id="IPR012340">
    <property type="entry name" value="NA-bd_OB-fold"/>
</dbReference>
<dbReference type="Gene3D" id="2.40.50.140">
    <property type="entry name" value="Nucleic acid-binding proteins"/>
    <property type="match status" value="2"/>
</dbReference>
<dbReference type="SUPFAM" id="SSF50249">
    <property type="entry name" value="Nucleic acid-binding proteins"/>
    <property type="match status" value="2"/>
</dbReference>
<keyword evidence="4" id="KW-0812">Transmembrane</keyword>
<evidence type="ECO:0000256" key="2">
    <source>
        <dbReference type="ARBA" id="ARBA00022980"/>
    </source>
</evidence>
<comment type="similarity">
    <text evidence="1">Belongs to the bacterial ribosomal protein bS1 family.</text>
</comment>
<dbReference type="Proteomes" id="UP001499851">
    <property type="component" value="Unassembled WGS sequence"/>
</dbReference>
<proteinExistence type="inferred from homology"/>
<evidence type="ECO:0000259" key="5">
    <source>
        <dbReference type="PROSITE" id="PS50126"/>
    </source>
</evidence>
<evidence type="ECO:0000313" key="7">
    <source>
        <dbReference type="Proteomes" id="UP001499851"/>
    </source>
</evidence>
<comment type="caution">
    <text evidence="6">The sequence shown here is derived from an EMBL/GenBank/DDBJ whole genome shotgun (WGS) entry which is preliminary data.</text>
</comment>
<keyword evidence="2" id="KW-0689">Ribosomal protein</keyword>
<evidence type="ECO:0000256" key="3">
    <source>
        <dbReference type="ARBA" id="ARBA00023274"/>
    </source>
</evidence>
<feature type="domain" description="S1 motif" evidence="5">
    <location>
        <begin position="14"/>
        <end position="83"/>
    </location>
</feature>
<accession>A0ABP4S4X8</accession>
<keyword evidence="4" id="KW-1133">Transmembrane helix</keyword>
<name>A0ABP4S4X8_9ACTN</name>
<evidence type="ECO:0000313" key="6">
    <source>
        <dbReference type="EMBL" id="GAA1666395.1"/>
    </source>
</evidence>
<protein>
    <recommendedName>
        <fullName evidence="5">S1 motif domain-containing protein</fullName>
    </recommendedName>
</protein>
<keyword evidence="4" id="KW-0472">Membrane</keyword>
<dbReference type="EMBL" id="BAAAQF010000004">
    <property type="protein sequence ID" value="GAA1666395.1"/>
    <property type="molecule type" value="Genomic_DNA"/>
</dbReference>
<feature type="transmembrane region" description="Helical" evidence="4">
    <location>
        <begin position="20"/>
        <end position="43"/>
    </location>
</feature>
<sequence length="163" mass="17776">MDTPAPLLQRLRRGQVCTGTVVEIASFGVTFVDIGGFIAMINISELSWRPLRHPSDIVSVGQQLTALILDVDQQRQRVSLSLKALQEDPMAALVRRVGEVITGPVTKAVPIGVFVRVEDRPDGFEGLVPDVAFEVGAILSVTIIEVDPVRRRILLAPHPAQPR</sequence>
<dbReference type="SMART" id="SM00316">
    <property type="entry name" value="S1"/>
    <property type="match status" value="2"/>
</dbReference>
<dbReference type="InterPro" id="IPR050437">
    <property type="entry name" value="Ribos_protein_bS1-like"/>
</dbReference>
<organism evidence="6 7">
    <name type="scientific">Glycomyces endophyticus</name>
    <dbReference type="NCBI Taxonomy" id="480996"/>
    <lineage>
        <taxon>Bacteria</taxon>
        <taxon>Bacillati</taxon>
        <taxon>Actinomycetota</taxon>
        <taxon>Actinomycetes</taxon>
        <taxon>Glycomycetales</taxon>
        <taxon>Glycomycetaceae</taxon>
        <taxon>Glycomyces</taxon>
    </lineage>
</organism>
<dbReference type="PROSITE" id="PS50126">
    <property type="entry name" value="S1"/>
    <property type="match status" value="2"/>
</dbReference>
<dbReference type="PANTHER" id="PTHR10724">
    <property type="entry name" value="30S RIBOSOMAL PROTEIN S1"/>
    <property type="match status" value="1"/>
</dbReference>
<gene>
    <name evidence="6" type="ORF">GCM10009830_10070</name>
</gene>
<dbReference type="InterPro" id="IPR003029">
    <property type="entry name" value="S1_domain"/>
</dbReference>
<keyword evidence="3" id="KW-0687">Ribonucleoprotein</keyword>
<dbReference type="RefSeq" id="WP_344482567.1">
    <property type="nucleotide sequence ID" value="NZ_BAAAQF010000004.1"/>
</dbReference>